<protein>
    <submittedName>
        <fullName evidence="3">Uncharacterized protein</fullName>
    </submittedName>
</protein>
<dbReference type="WBParaSite" id="TMUE_2000007752.1">
    <property type="protein sequence ID" value="TMUE_2000007752.1"/>
    <property type="gene ID" value="WBGene00293811"/>
</dbReference>
<name>A0A5S6QLK6_TRIMR</name>
<dbReference type="Proteomes" id="UP000046395">
    <property type="component" value="Unassembled WGS sequence"/>
</dbReference>
<dbReference type="AlphaFoldDB" id="A0A5S6QLK6"/>
<sequence length="102" mass="11262">MFGRFASWKGPPLLSVRHSTFRANGHSAQVLSIRGPQSSVSAILYVWEGSGRMVISHASRVHVRNSQRLATVRRSYFEGSECGKAGQGRRNERLPTPVDKGP</sequence>
<keyword evidence="2" id="KW-1185">Reference proteome</keyword>
<proteinExistence type="predicted"/>
<evidence type="ECO:0000256" key="1">
    <source>
        <dbReference type="SAM" id="MobiDB-lite"/>
    </source>
</evidence>
<evidence type="ECO:0000313" key="2">
    <source>
        <dbReference type="Proteomes" id="UP000046395"/>
    </source>
</evidence>
<organism evidence="2 3">
    <name type="scientific">Trichuris muris</name>
    <name type="common">Mouse whipworm</name>
    <dbReference type="NCBI Taxonomy" id="70415"/>
    <lineage>
        <taxon>Eukaryota</taxon>
        <taxon>Metazoa</taxon>
        <taxon>Ecdysozoa</taxon>
        <taxon>Nematoda</taxon>
        <taxon>Enoplea</taxon>
        <taxon>Dorylaimia</taxon>
        <taxon>Trichinellida</taxon>
        <taxon>Trichuridae</taxon>
        <taxon>Trichuris</taxon>
    </lineage>
</organism>
<feature type="region of interest" description="Disordered" evidence="1">
    <location>
        <begin position="80"/>
        <end position="102"/>
    </location>
</feature>
<reference evidence="3" key="1">
    <citation type="submission" date="2019-12" db="UniProtKB">
        <authorList>
            <consortium name="WormBaseParasite"/>
        </authorList>
    </citation>
    <scope>IDENTIFICATION</scope>
</reference>
<accession>A0A5S6QLK6</accession>
<evidence type="ECO:0000313" key="3">
    <source>
        <dbReference type="WBParaSite" id="TMUE_2000007752.1"/>
    </source>
</evidence>